<dbReference type="Proteomes" id="UP000198211">
    <property type="component" value="Unassembled WGS sequence"/>
</dbReference>
<feature type="region of interest" description="Disordered" evidence="1">
    <location>
        <begin position="145"/>
        <end position="174"/>
    </location>
</feature>
<feature type="compositionally biased region" description="Polar residues" evidence="1">
    <location>
        <begin position="115"/>
        <end position="124"/>
    </location>
</feature>
<evidence type="ECO:0000313" key="2">
    <source>
        <dbReference type="EMBL" id="OWZ22325.1"/>
    </source>
</evidence>
<sequence>TVPSLFTTGSGKTVSVSASRLRAYEEKLRSEEESVVGSVGGPGAATTSTAGTGNAATVPSLFTTGSGKTVSVSASRLRAYEEKLRSEEESVVGSVGGPGAATTSTAGTGNASTVPSLFTTGSGKTVSVSASRLRAYEEKLRSEEESVVGNVATGDGGMMITATSGGIDTSAEPD</sequence>
<dbReference type="STRING" id="4795.A0A225WX89"/>
<name>A0A225WX89_9STRA</name>
<proteinExistence type="predicted"/>
<evidence type="ECO:0000313" key="3">
    <source>
        <dbReference type="Proteomes" id="UP000198211"/>
    </source>
</evidence>
<evidence type="ECO:0000256" key="1">
    <source>
        <dbReference type="SAM" id="MobiDB-lite"/>
    </source>
</evidence>
<feature type="region of interest" description="Disordered" evidence="1">
    <location>
        <begin position="29"/>
        <end position="67"/>
    </location>
</feature>
<feature type="non-terminal residue" evidence="2">
    <location>
        <position position="1"/>
    </location>
</feature>
<reference evidence="3" key="1">
    <citation type="submission" date="2017-03" db="EMBL/GenBank/DDBJ databases">
        <title>Phytopthora megakarya and P. palmivora, two closely related causual agents of cacao black pod achieved similar genome size and gene model numbers by different mechanisms.</title>
        <authorList>
            <person name="Ali S."/>
            <person name="Shao J."/>
            <person name="Larry D.J."/>
            <person name="Kronmiller B."/>
            <person name="Shen D."/>
            <person name="Strem M.D."/>
            <person name="Melnick R.L."/>
            <person name="Guiltinan M.J."/>
            <person name="Tyler B.M."/>
            <person name="Meinhardt L.W."/>
            <person name="Bailey B.A."/>
        </authorList>
    </citation>
    <scope>NUCLEOTIDE SEQUENCE [LARGE SCALE GENOMIC DNA]</scope>
    <source>
        <strain evidence="3">zdho120</strain>
    </source>
</reference>
<comment type="caution">
    <text evidence="2">The sequence shown here is derived from an EMBL/GenBank/DDBJ whole genome shotgun (WGS) entry which is preliminary data.</text>
</comment>
<accession>A0A225WX89</accession>
<organism evidence="2 3">
    <name type="scientific">Phytophthora megakarya</name>
    <dbReference type="NCBI Taxonomy" id="4795"/>
    <lineage>
        <taxon>Eukaryota</taxon>
        <taxon>Sar</taxon>
        <taxon>Stramenopiles</taxon>
        <taxon>Oomycota</taxon>
        <taxon>Peronosporomycetes</taxon>
        <taxon>Peronosporales</taxon>
        <taxon>Peronosporaceae</taxon>
        <taxon>Phytophthora</taxon>
    </lineage>
</organism>
<dbReference type="EMBL" id="NBNE01000145">
    <property type="protein sequence ID" value="OWZ22325.1"/>
    <property type="molecule type" value="Genomic_DNA"/>
</dbReference>
<dbReference type="OrthoDB" id="126427at2759"/>
<feature type="compositionally biased region" description="Low complexity" evidence="1">
    <location>
        <begin position="100"/>
        <end position="114"/>
    </location>
</feature>
<keyword evidence="3" id="KW-1185">Reference proteome</keyword>
<feature type="region of interest" description="Disordered" evidence="1">
    <location>
        <begin position="84"/>
        <end position="124"/>
    </location>
</feature>
<protein>
    <submittedName>
        <fullName evidence="2">Uncharacterized protein</fullName>
    </submittedName>
</protein>
<feature type="compositionally biased region" description="Low complexity" evidence="1">
    <location>
        <begin position="44"/>
        <end position="58"/>
    </location>
</feature>
<dbReference type="AlphaFoldDB" id="A0A225WX89"/>
<gene>
    <name evidence="2" type="ORF">PHMEG_0002986</name>
</gene>